<feature type="transmembrane region" description="Helical" evidence="9">
    <location>
        <begin position="483"/>
        <end position="505"/>
    </location>
</feature>
<evidence type="ECO:0000256" key="9">
    <source>
        <dbReference type="SAM" id="Phobius"/>
    </source>
</evidence>
<name>A0ABP8KVT0_9BACT</name>
<keyword evidence="9" id="KW-0472">Membrane</keyword>
<dbReference type="PANTHER" id="PTHR12147:SF58">
    <property type="entry name" value="VACUOLAR MEMBRANE PROTEASE"/>
    <property type="match status" value="1"/>
</dbReference>
<dbReference type="EMBL" id="BAABHB010000015">
    <property type="protein sequence ID" value="GAA4417734.1"/>
    <property type="molecule type" value="Genomic_DNA"/>
</dbReference>
<keyword evidence="12" id="KW-1185">Reference proteome</keyword>
<dbReference type="InterPro" id="IPR007484">
    <property type="entry name" value="Peptidase_M28"/>
</dbReference>
<feature type="transmembrane region" description="Helical" evidence="9">
    <location>
        <begin position="544"/>
        <end position="563"/>
    </location>
</feature>
<dbReference type="InterPro" id="IPR045175">
    <property type="entry name" value="M28_fam"/>
</dbReference>
<feature type="transmembrane region" description="Helical" evidence="9">
    <location>
        <begin position="400"/>
        <end position="421"/>
    </location>
</feature>
<reference evidence="12" key="1">
    <citation type="journal article" date="2019" name="Int. J. Syst. Evol. Microbiol.">
        <title>The Global Catalogue of Microorganisms (GCM) 10K type strain sequencing project: providing services to taxonomists for standard genome sequencing and annotation.</title>
        <authorList>
            <consortium name="The Broad Institute Genomics Platform"/>
            <consortium name="The Broad Institute Genome Sequencing Center for Infectious Disease"/>
            <person name="Wu L."/>
            <person name="Ma J."/>
        </authorList>
    </citation>
    <scope>NUCLEOTIDE SEQUENCE [LARGE SCALE GENOMIC DNA]</scope>
    <source>
        <strain evidence="12">JCM 17925</strain>
    </source>
</reference>
<proteinExistence type="inferred from homology"/>
<dbReference type="Gene3D" id="3.40.630.10">
    <property type="entry name" value="Zn peptidases"/>
    <property type="match status" value="1"/>
</dbReference>
<evidence type="ECO:0000256" key="6">
    <source>
        <dbReference type="ARBA" id="ARBA00022989"/>
    </source>
</evidence>
<feature type="transmembrane region" description="Helical" evidence="9">
    <location>
        <begin position="358"/>
        <end position="380"/>
    </location>
</feature>
<evidence type="ECO:0000256" key="3">
    <source>
        <dbReference type="ARBA" id="ARBA00010918"/>
    </source>
</evidence>
<keyword evidence="9" id="KW-0812">Transmembrane</keyword>
<keyword evidence="5" id="KW-0926">Vacuole</keyword>
<evidence type="ECO:0000256" key="4">
    <source>
        <dbReference type="ARBA" id="ARBA00017435"/>
    </source>
</evidence>
<feature type="domain" description="Peptidase M28" evidence="10">
    <location>
        <begin position="106"/>
        <end position="293"/>
    </location>
</feature>
<feature type="transmembrane region" description="Helical" evidence="9">
    <location>
        <begin position="426"/>
        <end position="447"/>
    </location>
</feature>
<accession>A0ABP8KVT0</accession>
<keyword evidence="6 9" id="KW-1133">Transmembrane helix</keyword>
<dbReference type="SUPFAM" id="SSF53187">
    <property type="entry name" value="Zn-dependent exopeptidases"/>
    <property type="match status" value="1"/>
</dbReference>
<evidence type="ECO:0000256" key="2">
    <source>
        <dbReference type="ARBA" id="ARBA00004128"/>
    </source>
</evidence>
<evidence type="ECO:0000313" key="12">
    <source>
        <dbReference type="Proteomes" id="UP001500936"/>
    </source>
</evidence>
<gene>
    <name evidence="11" type="ORF">GCM10023187_50500</name>
</gene>
<evidence type="ECO:0000313" key="11">
    <source>
        <dbReference type="EMBL" id="GAA4417734.1"/>
    </source>
</evidence>
<evidence type="ECO:0000256" key="7">
    <source>
        <dbReference type="ARBA" id="ARBA00023180"/>
    </source>
</evidence>
<dbReference type="PANTHER" id="PTHR12147">
    <property type="entry name" value="METALLOPEPTIDASE M28 FAMILY MEMBER"/>
    <property type="match status" value="1"/>
</dbReference>
<evidence type="ECO:0000256" key="8">
    <source>
        <dbReference type="ARBA" id="ARBA00031512"/>
    </source>
</evidence>
<sequence length="770" mass="84579">MLPSRLLLAICILLALTGFSGWSIWLIRPPEALPATAPVTEFSAERAMSYVRRIAAAPHAMGTPAHEQVRAYLINEMRRLGLQPEVQDLTVSAQAWSSSLTGHVYNIIGRLPGQTSGKAVLLMAHYDSQPNTPGAGDDGAGVAAILETARALRQGPPLQNDVIFLLTDGEEYGLFGASAFLHHPLAKNVGVVINLEARGNSGPSMTFEISPENGWVVEEFVKAAPYPLASSLMYEVYRALPNDTDFSVFRKAGYTGVNSAFIDGFIHYHKRTDSPENLNPNSLQHHGANMLTLARHFGTISLSQTKAPDKVFFNPAGSWLVQYPMALNWLWFTLLTGLLITVIVVGMRREALTLSQALGGFFLYLLMLAIVAGLSIPTNWLVLRLLPYLHPFNGVYGPDLFLAGYILLATGLFLLISRVVLRWLRLFSFTTGVYLLMYGLTLTLFILVPSATFVFMFPLLFCLIGTLVVFAQNGHRQEVTLPYVGILLVALLPAIFMLMPIVRLLSVTFALQLPVATVTMLSLVLGLALPLLTVAEQQTSLRRIPVLPLLLLLAGILQTAFAIRNEQPSPEHPLHSHVGYYLNADSAQAWWASEYQITDDWNNQFFPNPTTGTLAEFNPIASAVYLKDKATPITVQPPVAELIADSAAGTERVLRIRLRSPRQAAHLQLVLLSRQESNLSAVTLNGEPVPPAFTTTAEGPALYIRFYGLPISKEVTLSARVKNGSPLRLLLYDQSIGLPPQLVNIPMPAHVIPEQGRTSNITVVRKEYRF</sequence>
<comment type="subcellular location">
    <subcellularLocation>
        <location evidence="2">Vacuole membrane</location>
        <topology evidence="2">Multi-pass membrane protein</topology>
    </subcellularLocation>
</comment>
<keyword evidence="7" id="KW-0325">Glycoprotein</keyword>
<evidence type="ECO:0000256" key="1">
    <source>
        <dbReference type="ARBA" id="ARBA00003273"/>
    </source>
</evidence>
<comment type="similarity">
    <text evidence="3">Belongs to the peptidase M28 family.</text>
</comment>
<comment type="caution">
    <text evidence="11">The sequence shown here is derived from an EMBL/GenBank/DDBJ whole genome shotgun (WGS) entry which is preliminary data.</text>
</comment>
<organism evidence="11 12">
    <name type="scientific">Nibrella viscosa</name>
    <dbReference type="NCBI Taxonomy" id="1084524"/>
    <lineage>
        <taxon>Bacteria</taxon>
        <taxon>Pseudomonadati</taxon>
        <taxon>Bacteroidota</taxon>
        <taxon>Cytophagia</taxon>
        <taxon>Cytophagales</taxon>
        <taxon>Spirosomataceae</taxon>
        <taxon>Nibrella</taxon>
    </lineage>
</organism>
<evidence type="ECO:0000259" key="10">
    <source>
        <dbReference type="Pfam" id="PF04389"/>
    </source>
</evidence>
<comment type="function">
    <text evidence="1">May be involved in vacuolar sorting and osmoregulation.</text>
</comment>
<feature type="transmembrane region" description="Helical" evidence="9">
    <location>
        <begin position="329"/>
        <end position="346"/>
    </location>
</feature>
<protein>
    <recommendedName>
        <fullName evidence="4">Vacuolar membrane protease</fullName>
    </recommendedName>
    <alternativeName>
        <fullName evidence="8">FXNA-related family protease 1</fullName>
    </alternativeName>
</protein>
<evidence type="ECO:0000256" key="5">
    <source>
        <dbReference type="ARBA" id="ARBA00022554"/>
    </source>
</evidence>
<dbReference type="Pfam" id="PF04389">
    <property type="entry name" value="Peptidase_M28"/>
    <property type="match status" value="1"/>
</dbReference>
<feature type="transmembrane region" description="Helical" evidence="9">
    <location>
        <begin position="453"/>
        <end position="471"/>
    </location>
</feature>
<dbReference type="RefSeq" id="WP_345270832.1">
    <property type="nucleotide sequence ID" value="NZ_BAABHB010000015.1"/>
</dbReference>
<feature type="transmembrane region" description="Helical" evidence="9">
    <location>
        <begin position="511"/>
        <end position="532"/>
    </location>
</feature>
<dbReference type="Proteomes" id="UP001500936">
    <property type="component" value="Unassembled WGS sequence"/>
</dbReference>